<sequence>MVKDRDATRRGKPVTMKLISAGETAANTNNVPVEAGEDLVRIGEMAKKYGVTLRTLRFYEDKGLLNPQRDGSTRLYTRRDRARLKLILLGRKVGFSLRDVKQMMDLYDPTGSNTKQLRLALDKSEKQLARLQKQRALIDDAINELGGSMTAVRQMLAERSTPQASVAG</sequence>
<dbReference type="Pfam" id="PF13411">
    <property type="entry name" value="MerR_1"/>
    <property type="match status" value="1"/>
</dbReference>
<dbReference type="InterPro" id="IPR047057">
    <property type="entry name" value="MerR_fam"/>
</dbReference>
<evidence type="ECO:0000313" key="5">
    <source>
        <dbReference type="Proteomes" id="UP000001623"/>
    </source>
</evidence>
<name>F7Y9X6_MESOW</name>
<dbReference type="STRING" id="536019.Mesop_6654"/>
<protein>
    <submittedName>
        <fullName evidence="4">Transcriptional regulator, MerR family</fullName>
    </submittedName>
</protein>
<evidence type="ECO:0000313" key="4">
    <source>
        <dbReference type="EMBL" id="AEH90975.1"/>
    </source>
</evidence>
<organism evidence="4 5">
    <name type="scientific">Mesorhizobium opportunistum (strain LMG 24607 / HAMBI 3007 / WSM2075)</name>
    <dbReference type="NCBI Taxonomy" id="536019"/>
    <lineage>
        <taxon>Bacteria</taxon>
        <taxon>Pseudomonadati</taxon>
        <taxon>Pseudomonadota</taxon>
        <taxon>Alphaproteobacteria</taxon>
        <taxon>Hyphomicrobiales</taxon>
        <taxon>Phyllobacteriaceae</taxon>
        <taxon>Mesorhizobium</taxon>
    </lineage>
</organism>
<dbReference type="InterPro" id="IPR000551">
    <property type="entry name" value="MerR-type_HTH_dom"/>
</dbReference>
<proteinExistence type="predicted"/>
<dbReference type="Gene3D" id="1.10.1660.10">
    <property type="match status" value="1"/>
</dbReference>
<dbReference type="GO" id="GO:0003677">
    <property type="term" value="F:DNA binding"/>
    <property type="evidence" value="ECO:0007669"/>
    <property type="project" value="UniProtKB-KW"/>
</dbReference>
<keyword evidence="1" id="KW-0238">DNA-binding</keyword>
<dbReference type="KEGG" id="mop:Mesop_6654"/>
<evidence type="ECO:0000256" key="2">
    <source>
        <dbReference type="SAM" id="Coils"/>
    </source>
</evidence>
<dbReference type="PRINTS" id="PR00040">
    <property type="entry name" value="HTHMERR"/>
</dbReference>
<dbReference type="EMBL" id="CP002279">
    <property type="protein sequence ID" value="AEH90975.1"/>
    <property type="molecule type" value="Genomic_DNA"/>
</dbReference>
<dbReference type="CDD" id="cd04776">
    <property type="entry name" value="HTH_GnyR"/>
    <property type="match status" value="1"/>
</dbReference>
<evidence type="ECO:0000259" key="3">
    <source>
        <dbReference type="PROSITE" id="PS50937"/>
    </source>
</evidence>
<keyword evidence="2" id="KW-0175">Coiled coil</keyword>
<dbReference type="InterPro" id="IPR009061">
    <property type="entry name" value="DNA-bd_dom_put_sf"/>
</dbReference>
<dbReference type="eggNOG" id="COG0789">
    <property type="taxonomic scope" value="Bacteria"/>
</dbReference>
<dbReference type="PROSITE" id="PS50937">
    <property type="entry name" value="HTH_MERR_2"/>
    <property type="match status" value="1"/>
</dbReference>
<dbReference type="GO" id="GO:0003700">
    <property type="term" value="F:DNA-binding transcription factor activity"/>
    <property type="evidence" value="ECO:0007669"/>
    <property type="project" value="InterPro"/>
</dbReference>
<dbReference type="AlphaFoldDB" id="F7Y9X6"/>
<dbReference type="HOGENOM" id="CLU_060077_3_1_5"/>
<gene>
    <name evidence="4" type="ordered locus">Mesop_6654</name>
</gene>
<dbReference type="SMART" id="SM00422">
    <property type="entry name" value="HTH_MERR"/>
    <property type="match status" value="1"/>
</dbReference>
<feature type="domain" description="HTH merR-type" evidence="3">
    <location>
        <begin position="39"/>
        <end position="106"/>
    </location>
</feature>
<dbReference type="Proteomes" id="UP000001623">
    <property type="component" value="Chromosome"/>
</dbReference>
<dbReference type="PANTHER" id="PTHR30204:SF58">
    <property type="entry name" value="HTH-TYPE TRANSCRIPTIONAL REGULATOR YFMP"/>
    <property type="match status" value="1"/>
</dbReference>
<accession>F7Y9X6</accession>
<reference evidence="4 5" key="1">
    <citation type="submission" date="2010-10" db="EMBL/GenBank/DDBJ databases">
        <title>Complete sequence of Mesorhizobium opportunistum WSM2075.</title>
        <authorList>
            <consortium name="US DOE Joint Genome Institute"/>
            <person name="Lucas S."/>
            <person name="Copeland A."/>
            <person name="Lapidus A."/>
            <person name="Cheng J.-F."/>
            <person name="Bruce D."/>
            <person name="Goodwin L."/>
            <person name="Pitluck S."/>
            <person name="Chertkov O."/>
            <person name="Misra M."/>
            <person name="Detter J.C."/>
            <person name="Han C."/>
            <person name="Tapia R."/>
            <person name="Land M."/>
            <person name="Hauser L."/>
            <person name="Kyrpides N."/>
            <person name="Ovchinnikova G."/>
            <person name="Mavrommatis K.M."/>
            <person name="Tiwari R.P."/>
            <person name="Howieson J.G."/>
            <person name="O'Hara G.W."/>
            <person name="Nandasena K.G."/>
            <person name="Woyke T."/>
        </authorList>
    </citation>
    <scope>NUCLEOTIDE SEQUENCE [LARGE SCALE GENOMIC DNA]</scope>
    <source>
        <strain evidence="5">LMG 24607 / HAMBI 3007 / WSM2075</strain>
    </source>
</reference>
<feature type="coiled-coil region" evidence="2">
    <location>
        <begin position="114"/>
        <end position="141"/>
    </location>
</feature>
<dbReference type="SUPFAM" id="SSF46955">
    <property type="entry name" value="Putative DNA-binding domain"/>
    <property type="match status" value="1"/>
</dbReference>
<dbReference type="PANTHER" id="PTHR30204">
    <property type="entry name" value="REDOX-CYCLING DRUG-SENSING TRANSCRIPTIONAL ACTIVATOR SOXR"/>
    <property type="match status" value="1"/>
</dbReference>
<evidence type="ECO:0000256" key="1">
    <source>
        <dbReference type="ARBA" id="ARBA00023125"/>
    </source>
</evidence>